<accession>A0A1B7X835</accession>
<evidence type="ECO:0000313" key="2">
    <source>
        <dbReference type="Proteomes" id="UP000092093"/>
    </source>
</evidence>
<sequence>MGARINFIFKDVEDEAHVVLYSHWGETEWQRDLAMALEHSKPRWKDYAYFTRMMISYLMQDSILDETGFGIYAIKGTNFELGETTIVIDIAKETIYEAGKDLQVDWQLFINAYIPKTVSA</sequence>
<proteinExistence type="predicted"/>
<dbReference type="Proteomes" id="UP000092093">
    <property type="component" value="Unassembled WGS sequence"/>
</dbReference>
<organism evidence="1 2">
    <name type="scientific">Aphanizomenon flos-aquae WA102</name>
    <dbReference type="NCBI Taxonomy" id="1710896"/>
    <lineage>
        <taxon>Bacteria</taxon>
        <taxon>Bacillati</taxon>
        <taxon>Cyanobacteriota</taxon>
        <taxon>Cyanophyceae</taxon>
        <taxon>Nostocales</taxon>
        <taxon>Aphanizomenonaceae</taxon>
        <taxon>Aphanizomenon</taxon>
    </lineage>
</organism>
<comment type="caution">
    <text evidence="1">The sequence shown here is derived from an EMBL/GenBank/DDBJ whole genome shotgun (WGS) entry which is preliminary data.</text>
</comment>
<dbReference type="EMBL" id="LJOW01000002">
    <property type="protein sequence ID" value="OBQ45551.1"/>
    <property type="molecule type" value="Genomic_DNA"/>
</dbReference>
<reference evidence="1 2" key="1">
    <citation type="submission" date="2015-09" db="EMBL/GenBank/DDBJ databases">
        <title>Aphanizomenon flos-aquae WA102.</title>
        <authorList>
            <person name="Driscoll C."/>
        </authorList>
    </citation>
    <scope>NUCLEOTIDE SEQUENCE [LARGE SCALE GENOMIC DNA]</scope>
    <source>
        <strain evidence="1">WA102</strain>
    </source>
</reference>
<gene>
    <name evidence="1" type="ORF">AN484_00835</name>
</gene>
<name>A0A1B7X835_APHFL</name>
<dbReference type="AlphaFoldDB" id="A0A1B7X835"/>
<evidence type="ECO:0000313" key="1">
    <source>
        <dbReference type="EMBL" id="OBQ45551.1"/>
    </source>
</evidence>
<protein>
    <submittedName>
        <fullName evidence="1">Uncharacterized protein</fullName>
    </submittedName>
</protein>